<reference evidence="2 3" key="1">
    <citation type="submission" date="2019-01" db="EMBL/GenBank/DDBJ databases">
        <title>Draft genome sequences of three monokaryotic isolates of the white-rot basidiomycete fungus Dichomitus squalens.</title>
        <authorList>
            <consortium name="DOE Joint Genome Institute"/>
            <person name="Lopez S.C."/>
            <person name="Andreopoulos B."/>
            <person name="Pangilinan J."/>
            <person name="Lipzen A."/>
            <person name="Riley R."/>
            <person name="Ahrendt S."/>
            <person name="Ng V."/>
            <person name="Barry K."/>
            <person name="Daum C."/>
            <person name="Grigoriev I.V."/>
            <person name="Hilden K.S."/>
            <person name="Makela M.R."/>
            <person name="de Vries R.P."/>
        </authorList>
    </citation>
    <scope>NUCLEOTIDE SEQUENCE [LARGE SCALE GENOMIC DNA]</scope>
    <source>
        <strain evidence="2 3">CBS 464.89</strain>
    </source>
</reference>
<gene>
    <name evidence="2" type="ORF">BD310DRAFT_946209</name>
</gene>
<dbReference type="STRING" id="114155.A0A4Q9Q6D7"/>
<sequence length="191" mass="21347">MAHLRRGIYTSLDHDEVQPEDEYLYSPHEKDLARWVRVSRAFSTPALRLLWAAPPSLAPLWSLLAPKTTSSGRSADLSEQILKSQLWNEPDRWERFLSYAPLVQKVHLRSKSLELQLVRALVEHNGGSTILPSLRNQPEGRQAVVGSVSPSTGEARWASYARPPDHAGRRHRAARDGGCFAPRGGALSRDV</sequence>
<evidence type="ECO:0000313" key="3">
    <source>
        <dbReference type="Proteomes" id="UP000292082"/>
    </source>
</evidence>
<organism evidence="2 3">
    <name type="scientific">Dichomitus squalens</name>
    <dbReference type="NCBI Taxonomy" id="114155"/>
    <lineage>
        <taxon>Eukaryota</taxon>
        <taxon>Fungi</taxon>
        <taxon>Dikarya</taxon>
        <taxon>Basidiomycota</taxon>
        <taxon>Agaricomycotina</taxon>
        <taxon>Agaricomycetes</taxon>
        <taxon>Polyporales</taxon>
        <taxon>Polyporaceae</taxon>
        <taxon>Dichomitus</taxon>
    </lineage>
</organism>
<keyword evidence="3" id="KW-1185">Reference proteome</keyword>
<protein>
    <submittedName>
        <fullName evidence="2">Uncharacterized protein</fullName>
    </submittedName>
</protein>
<feature type="region of interest" description="Disordered" evidence="1">
    <location>
        <begin position="159"/>
        <end position="191"/>
    </location>
</feature>
<dbReference type="AlphaFoldDB" id="A0A4Q9Q6D7"/>
<evidence type="ECO:0000313" key="2">
    <source>
        <dbReference type="EMBL" id="TBU62174.1"/>
    </source>
</evidence>
<dbReference type="EMBL" id="ML145095">
    <property type="protein sequence ID" value="TBU62174.1"/>
    <property type="molecule type" value="Genomic_DNA"/>
</dbReference>
<accession>A0A4Q9Q6D7</accession>
<name>A0A4Q9Q6D7_9APHY</name>
<proteinExistence type="predicted"/>
<dbReference type="Proteomes" id="UP000292082">
    <property type="component" value="Unassembled WGS sequence"/>
</dbReference>
<evidence type="ECO:0000256" key="1">
    <source>
        <dbReference type="SAM" id="MobiDB-lite"/>
    </source>
</evidence>